<keyword evidence="1" id="KW-0812">Transmembrane</keyword>
<dbReference type="Proteomes" id="UP000244803">
    <property type="component" value="Chromosome 1"/>
</dbReference>
<evidence type="ECO:0000313" key="3">
    <source>
        <dbReference type="Proteomes" id="UP000244803"/>
    </source>
</evidence>
<proteinExistence type="predicted"/>
<keyword evidence="1" id="KW-0472">Membrane</keyword>
<dbReference type="EMBL" id="CP056065">
    <property type="protein sequence ID" value="UKJ88124.2"/>
    <property type="molecule type" value="Genomic_DNA"/>
</dbReference>
<evidence type="ECO:0000256" key="1">
    <source>
        <dbReference type="SAM" id="Phobius"/>
    </source>
</evidence>
<evidence type="ECO:0000313" key="2">
    <source>
        <dbReference type="EMBL" id="UKJ88124.2"/>
    </source>
</evidence>
<accession>A0A976M495</accession>
<name>A0A976M495_THEOR</name>
<sequence length="429" mass="49563">MSARWDWASSITEYVITGDLITNLKDQYKKLLRNRTIQFVKAEKESDDVLGYQQEIGKDKKKYRIICTPSGEKSVLNSNCLFTFNTKLKDKYEEPKIQPGCQKPQDNGKNQIDPYFLAPVYGKYFDGIIIYFARDSPKNEKTIDEKHDANTALYLEFIDLREKDICFKRKDKNGYLWAEEKIDYKDDTALESQLGTICTALNDEVNTCILDMKESYKGPTVKTEETTQAYIKYTHTYSKENKCTFIFGRKETEIPKLKGNSLKTACVEVYYLKAKDKEDDEPFLVSFEVKESQPKTKAYHFKNDGEFKNWVEFVNKKKEKPEKEQQDDLKNELKERLGELATSGSCSPNLFWLRIVAYQILTYEKPSPAPPVTVPEEKKRPDLYKPEDVPDPPPLEWIITGSVGGVVFVGSSAVGYGVYWYNTTIRLLT</sequence>
<feature type="transmembrane region" description="Helical" evidence="1">
    <location>
        <begin position="397"/>
        <end position="421"/>
    </location>
</feature>
<protein>
    <submittedName>
        <fullName evidence="2">Uncharacterized protein</fullName>
    </submittedName>
</protein>
<keyword evidence="1" id="KW-1133">Transmembrane helix</keyword>
<reference evidence="2" key="1">
    <citation type="submission" date="2022-07" db="EMBL/GenBank/DDBJ databases">
        <title>Evaluation of T. orientalis genome assembly methods using nanopore sequencing and analysis of variation between genomes.</title>
        <authorList>
            <person name="Yam J."/>
            <person name="Micallef M.L."/>
            <person name="Liu M."/>
            <person name="Djordjevic S.P."/>
            <person name="Bogema D.R."/>
            <person name="Jenkins C."/>
        </authorList>
    </citation>
    <scope>NUCLEOTIDE SEQUENCE</scope>
    <source>
        <strain evidence="2">Fish Creek</strain>
    </source>
</reference>
<dbReference type="AlphaFoldDB" id="A0A976M495"/>
<organism evidence="2 3">
    <name type="scientific">Theileria orientalis</name>
    <dbReference type="NCBI Taxonomy" id="68886"/>
    <lineage>
        <taxon>Eukaryota</taxon>
        <taxon>Sar</taxon>
        <taxon>Alveolata</taxon>
        <taxon>Apicomplexa</taxon>
        <taxon>Aconoidasida</taxon>
        <taxon>Piroplasmida</taxon>
        <taxon>Theileriidae</taxon>
        <taxon>Theileria</taxon>
    </lineage>
</organism>
<gene>
    <name evidence="2" type="ORF">MACJ_000567</name>
</gene>